<dbReference type="InterPro" id="IPR003594">
    <property type="entry name" value="HATPase_dom"/>
</dbReference>
<dbReference type="Gene3D" id="3.30.565.10">
    <property type="entry name" value="Histidine kinase-like ATPase, C-terminal domain"/>
    <property type="match status" value="1"/>
</dbReference>
<dbReference type="GO" id="GO:0005524">
    <property type="term" value="F:ATP binding"/>
    <property type="evidence" value="ECO:0007669"/>
    <property type="project" value="UniProtKB-KW"/>
</dbReference>
<accession>A0ABY4PJJ7</accession>
<dbReference type="Pfam" id="PF13581">
    <property type="entry name" value="HATPase_c_2"/>
    <property type="match status" value="1"/>
</dbReference>
<dbReference type="InterPro" id="IPR050267">
    <property type="entry name" value="Anti-sigma-factor_SerPK"/>
</dbReference>
<keyword evidence="1" id="KW-0418">Kinase</keyword>
<organism evidence="3 4">
    <name type="scientific">Streptomyces durmitorensis</name>
    <dbReference type="NCBI Taxonomy" id="319947"/>
    <lineage>
        <taxon>Bacteria</taxon>
        <taxon>Bacillati</taxon>
        <taxon>Actinomycetota</taxon>
        <taxon>Actinomycetes</taxon>
        <taxon>Kitasatosporales</taxon>
        <taxon>Streptomycetaceae</taxon>
        <taxon>Streptomyces</taxon>
    </lineage>
</organism>
<dbReference type="Proteomes" id="UP000829992">
    <property type="component" value="Chromosome"/>
</dbReference>
<name>A0ABY4PJJ7_9ACTN</name>
<evidence type="ECO:0000313" key="3">
    <source>
        <dbReference type="EMBL" id="UQT53666.1"/>
    </source>
</evidence>
<dbReference type="RefSeq" id="WP_249585164.1">
    <property type="nucleotide sequence ID" value="NZ_BAAAQL010000039.1"/>
</dbReference>
<feature type="domain" description="Histidine kinase/HSP90-like ATPase" evidence="2">
    <location>
        <begin position="18"/>
        <end position="124"/>
    </location>
</feature>
<protein>
    <submittedName>
        <fullName evidence="3">ATP-binding protein</fullName>
    </submittedName>
</protein>
<sequence>MTAPAAPKIQDIACHDARAAVRAVMEPACQSLPSSQARRFREDALLVASELTSNALLHGGGLTQFHAQIEGESLLMQVSDRSTRAPHLVRPDPGRPGGFGWMITQRLASHVSVDIQPDGKTITAALAMP</sequence>
<dbReference type="SUPFAM" id="SSF55874">
    <property type="entry name" value="ATPase domain of HSP90 chaperone/DNA topoisomerase II/histidine kinase"/>
    <property type="match status" value="1"/>
</dbReference>
<keyword evidence="4" id="KW-1185">Reference proteome</keyword>
<reference evidence="3 4" key="1">
    <citation type="submission" date="2022-05" db="EMBL/GenBank/DDBJ databases">
        <authorList>
            <person name="Zhou X."/>
            <person name="Li K."/>
            <person name="Man Y."/>
        </authorList>
    </citation>
    <scope>NUCLEOTIDE SEQUENCE [LARGE SCALE GENOMIC DNA]</scope>
    <source>
        <strain evidence="3 4">MS405</strain>
    </source>
</reference>
<keyword evidence="1" id="KW-0723">Serine/threonine-protein kinase</keyword>
<dbReference type="CDD" id="cd16936">
    <property type="entry name" value="HATPase_RsbW-like"/>
    <property type="match status" value="1"/>
</dbReference>
<dbReference type="PANTHER" id="PTHR35526:SF3">
    <property type="entry name" value="ANTI-SIGMA-F FACTOR RSBW"/>
    <property type="match status" value="1"/>
</dbReference>
<evidence type="ECO:0000259" key="2">
    <source>
        <dbReference type="Pfam" id="PF13581"/>
    </source>
</evidence>
<evidence type="ECO:0000313" key="4">
    <source>
        <dbReference type="Proteomes" id="UP000829992"/>
    </source>
</evidence>
<keyword evidence="1" id="KW-0808">Transferase</keyword>
<evidence type="ECO:0000256" key="1">
    <source>
        <dbReference type="ARBA" id="ARBA00022527"/>
    </source>
</evidence>
<dbReference type="PANTHER" id="PTHR35526">
    <property type="entry name" value="ANTI-SIGMA-F FACTOR RSBW-RELATED"/>
    <property type="match status" value="1"/>
</dbReference>
<keyword evidence="3" id="KW-0067">ATP-binding</keyword>
<gene>
    <name evidence="3" type="ORF">M4V62_00425</name>
</gene>
<keyword evidence="3" id="KW-0547">Nucleotide-binding</keyword>
<proteinExistence type="predicted"/>
<dbReference type="InterPro" id="IPR036890">
    <property type="entry name" value="HATPase_C_sf"/>
</dbReference>
<dbReference type="EMBL" id="CP097289">
    <property type="protein sequence ID" value="UQT53666.1"/>
    <property type="molecule type" value="Genomic_DNA"/>
</dbReference>